<keyword evidence="3" id="KW-1185">Reference proteome</keyword>
<dbReference type="EMBL" id="SNXO01000014">
    <property type="protein sequence ID" value="TDP56439.1"/>
    <property type="molecule type" value="Genomic_DNA"/>
</dbReference>
<feature type="signal peptide" evidence="1">
    <location>
        <begin position="1"/>
        <end position="23"/>
    </location>
</feature>
<comment type="caution">
    <text evidence="2">The sequence shown here is derived from an EMBL/GenBank/DDBJ whole genome shotgun (WGS) entry which is preliminary data.</text>
</comment>
<evidence type="ECO:0000313" key="3">
    <source>
        <dbReference type="Proteomes" id="UP000295500"/>
    </source>
</evidence>
<organism evidence="2 3">
    <name type="scientific">Aminicella lysinilytica</name>
    <dbReference type="NCBI Taxonomy" id="433323"/>
    <lineage>
        <taxon>Bacteria</taxon>
        <taxon>Bacillati</taxon>
        <taxon>Bacillota</taxon>
        <taxon>Clostridia</taxon>
        <taxon>Peptostreptococcales</taxon>
        <taxon>Anaerovoracaceae</taxon>
        <taxon>Aminicella</taxon>
    </lineage>
</organism>
<dbReference type="AlphaFoldDB" id="A0A4R6Q600"/>
<evidence type="ECO:0000313" key="2">
    <source>
        <dbReference type="EMBL" id="TDP56439.1"/>
    </source>
</evidence>
<feature type="chain" id="PRO_5020529714" evidence="1">
    <location>
        <begin position="24"/>
        <end position="298"/>
    </location>
</feature>
<dbReference type="Proteomes" id="UP000295500">
    <property type="component" value="Unassembled WGS sequence"/>
</dbReference>
<protein>
    <submittedName>
        <fullName evidence="2">Uncharacterized protein</fullName>
    </submittedName>
</protein>
<keyword evidence="1" id="KW-0732">Signal</keyword>
<name>A0A4R6Q600_9FIRM</name>
<gene>
    <name evidence="2" type="ORF">EV211_11413</name>
</gene>
<reference evidence="2 3" key="1">
    <citation type="submission" date="2019-03" db="EMBL/GenBank/DDBJ databases">
        <title>Genomic Encyclopedia of Type Strains, Phase IV (KMG-IV): sequencing the most valuable type-strain genomes for metagenomic binning, comparative biology and taxonomic classification.</title>
        <authorList>
            <person name="Goeker M."/>
        </authorList>
    </citation>
    <scope>NUCLEOTIDE SEQUENCE [LARGE SCALE GENOMIC DNA]</scope>
    <source>
        <strain evidence="2 3">DSM 28287</strain>
    </source>
</reference>
<dbReference type="OrthoDB" id="2084789at2"/>
<accession>A0A4R6Q600</accession>
<evidence type="ECO:0000256" key="1">
    <source>
        <dbReference type="SAM" id="SignalP"/>
    </source>
</evidence>
<sequence length="298" mass="32695">MKKILVFTISVCLCFGMSTMVYADDSLVSYIGDTDKYIAPLFTSEANEVTVSERDMIVYLQGKTDRELKDIGYTNSEVNELREINDVEVLNEAKKCTDEELGSRGLTERQIYVIRNESDAQLAAKEVYGKVTYTINKVTYSYSSGNTVLKIKAAWKWSSRPVCTFIDSLATTTSVSDFLVTASSGTVNYRMSPSGSAKKTKSLSVHTKNSGIGAYADFSTETTFTDTTHPRPTTIFAYDGSINVSYKATKKIKSVGISTLYGHCTIAMTPSVSFDGTGGISFSTSMSYGPEAYQRLTL</sequence>
<dbReference type="RefSeq" id="WP_133528311.1">
    <property type="nucleotide sequence ID" value="NZ_SNXO01000014.1"/>
</dbReference>
<proteinExistence type="predicted"/>